<dbReference type="CDD" id="cd03185">
    <property type="entry name" value="GST_C_Tau"/>
    <property type="match status" value="1"/>
</dbReference>
<gene>
    <name evidence="2" type="primary">ga08315</name>
    <name evidence="2" type="ORF">PR202_ga08315</name>
</gene>
<accession>A0AAV5C093</accession>
<evidence type="ECO:0000313" key="3">
    <source>
        <dbReference type="Proteomes" id="UP001054889"/>
    </source>
</evidence>
<name>A0AAV5C093_ELECO</name>
<comment type="caution">
    <text evidence="2">The sequence shown here is derived from an EMBL/GenBank/DDBJ whole genome shotgun (WGS) entry which is preliminary data.</text>
</comment>
<reference evidence="2" key="1">
    <citation type="journal article" date="2018" name="DNA Res.">
        <title>Multiple hybrid de novo genome assembly of finger millet, an orphan allotetraploid crop.</title>
        <authorList>
            <person name="Hatakeyama M."/>
            <person name="Aluri S."/>
            <person name="Balachadran M.T."/>
            <person name="Sivarajan S.R."/>
            <person name="Patrignani A."/>
            <person name="Gruter S."/>
            <person name="Poveda L."/>
            <person name="Shimizu-Inatsugi R."/>
            <person name="Baeten J."/>
            <person name="Francoijs K.J."/>
            <person name="Nataraja K.N."/>
            <person name="Reddy Y.A.N."/>
            <person name="Phadnis S."/>
            <person name="Ravikumar R.L."/>
            <person name="Schlapbach R."/>
            <person name="Sreeman S.M."/>
            <person name="Shimizu K.K."/>
        </authorList>
    </citation>
    <scope>NUCLEOTIDE SEQUENCE</scope>
</reference>
<keyword evidence="3" id="KW-1185">Reference proteome</keyword>
<dbReference type="PANTHER" id="PTHR11260:SF708">
    <property type="entry name" value="GLUTATHIONE TRANSFERASE"/>
    <property type="match status" value="1"/>
</dbReference>
<dbReference type="InterPro" id="IPR045074">
    <property type="entry name" value="GST_C_Tau"/>
</dbReference>
<dbReference type="Proteomes" id="UP001054889">
    <property type="component" value="Unassembled WGS sequence"/>
</dbReference>
<dbReference type="InterPro" id="IPR045073">
    <property type="entry name" value="Omega/Tau-like"/>
</dbReference>
<proteinExistence type="predicted"/>
<dbReference type="InterPro" id="IPR004046">
    <property type="entry name" value="GST_C"/>
</dbReference>
<dbReference type="Pfam" id="PF00043">
    <property type="entry name" value="GST_C"/>
    <property type="match status" value="1"/>
</dbReference>
<evidence type="ECO:0000313" key="2">
    <source>
        <dbReference type="EMBL" id="GJM91896.1"/>
    </source>
</evidence>
<organism evidence="2 3">
    <name type="scientific">Eleusine coracana subsp. coracana</name>
    <dbReference type="NCBI Taxonomy" id="191504"/>
    <lineage>
        <taxon>Eukaryota</taxon>
        <taxon>Viridiplantae</taxon>
        <taxon>Streptophyta</taxon>
        <taxon>Embryophyta</taxon>
        <taxon>Tracheophyta</taxon>
        <taxon>Spermatophyta</taxon>
        <taxon>Magnoliopsida</taxon>
        <taxon>Liliopsida</taxon>
        <taxon>Poales</taxon>
        <taxon>Poaceae</taxon>
        <taxon>PACMAD clade</taxon>
        <taxon>Chloridoideae</taxon>
        <taxon>Cynodonteae</taxon>
        <taxon>Eleusininae</taxon>
        <taxon>Eleusine</taxon>
    </lineage>
</organism>
<dbReference type="GO" id="GO:0006749">
    <property type="term" value="P:glutathione metabolic process"/>
    <property type="evidence" value="ECO:0007669"/>
    <property type="project" value="InterPro"/>
</dbReference>
<dbReference type="PANTHER" id="PTHR11260">
    <property type="entry name" value="GLUTATHIONE S-TRANSFERASE, GST, SUPERFAMILY, GST DOMAIN CONTAINING"/>
    <property type="match status" value="1"/>
</dbReference>
<dbReference type="EMBL" id="BQKI01000004">
    <property type="protein sequence ID" value="GJM91896.1"/>
    <property type="molecule type" value="Genomic_DNA"/>
</dbReference>
<evidence type="ECO:0000259" key="1">
    <source>
        <dbReference type="Pfam" id="PF00043"/>
    </source>
</evidence>
<dbReference type="SUPFAM" id="SSF47616">
    <property type="entry name" value="GST C-terminal domain-like"/>
    <property type="match status" value="1"/>
</dbReference>
<reference evidence="2" key="2">
    <citation type="submission" date="2021-12" db="EMBL/GenBank/DDBJ databases">
        <title>Resequencing data analysis of finger millet.</title>
        <authorList>
            <person name="Hatakeyama M."/>
            <person name="Aluri S."/>
            <person name="Balachadran M.T."/>
            <person name="Sivarajan S.R."/>
            <person name="Poveda L."/>
            <person name="Shimizu-Inatsugi R."/>
            <person name="Schlapbach R."/>
            <person name="Sreeman S.M."/>
            <person name="Shimizu K.K."/>
        </authorList>
    </citation>
    <scope>NUCLEOTIDE SEQUENCE</scope>
</reference>
<protein>
    <recommendedName>
        <fullName evidence="1">Glutathione S-transferase C-terminal domain-containing protein</fullName>
    </recommendedName>
</protein>
<feature type="domain" description="Glutathione S-transferase C-terminal" evidence="1">
    <location>
        <begin position="41"/>
        <end position="116"/>
    </location>
</feature>
<sequence>MSSKLVRLIGCFGSPFVQRAEVALRLKGQLSRQFWISFLTADDAQKAAKMKEAKLNVALVEAQLNGKRFFGGDAIGFLDIAVSWLAYWLRVFEEANGLNLVTDEEFPAFRRWAQCYVNDETVKQCPPNRDQLVASFTARKDMYLTRAKRLPCD</sequence>
<dbReference type="GO" id="GO:0004364">
    <property type="term" value="F:glutathione transferase activity"/>
    <property type="evidence" value="ECO:0007669"/>
    <property type="project" value="InterPro"/>
</dbReference>
<dbReference type="GO" id="GO:0005737">
    <property type="term" value="C:cytoplasm"/>
    <property type="evidence" value="ECO:0007669"/>
    <property type="project" value="TreeGrafter"/>
</dbReference>
<dbReference type="InterPro" id="IPR036282">
    <property type="entry name" value="Glutathione-S-Trfase_C_sf"/>
</dbReference>
<dbReference type="Gene3D" id="1.20.1050.10">
    <property type="match status" value="1"/>
</dbReference>
<dbReference type="AlphaFoldDB" id="A0AAV5C093"/>